<dbReference type="EMBL" id="JAWWNJ010000016">
    <property type="protein sequence ID" value="KAK7040061.1"/>
    <property type="molecule type" value="Genomic_DNA"/>
</dbReference>
<gene>
    <name evidence="2" type="ORF">R3P38DRAFT_3181895</name>
</gene>
<protein>
    <submittedName>
        <fullName evidence="2">Uncharacterized protein</fullName>
    </submittedName>
</protein>
<evidence type="ECO:0000313" key="3">
    <source>
        <dbReference type="Proteomes" id="UP001362999"/>
    </source>
</evidence>
<sequence length="355" mass="38809">MPILFVFQHAEAAALRLSPTALRVVSIIAPQFYGRIRGHPSELSTPEHRADCSLGRRRTGGVRVGWLRLARQQQAILFGANSPTPTRPRLFSAAQYCLRDFTLSPASPHSDLTVLRMRIPITHLPPRFVAMNHERLTEAECRIVHGDLFSACASASAPYSFPPPVGGYSREVRNRIVSLWNFGIDSAASFVVIAQQDRISALSLLAAAFDSHTAPAAHVARHLLSRSTMAQRSAAGPAAPDSSSRPGRTSRSSAVRLLIVARWRRRPGLPACRVSALAFRKSQSAAAPLPALSLSLRSLLVLARILLVVALRSGPLTPDDASRLPLAALRTPNQITPYRLRDVLLGWWWGFSKLL</sequence>
<comment type="caution">
    <text evidence="2">The sequence shown here is derived from an EMBL/GenBank/DDBJ whole genome shotgun (WGS) entry which is preliminary data.</text>
</comment>
<name>A0AAW0CM82_9AGAR</name>
<feature type="region of interest" description="Disordered" evidence="1">
    <location>
        <begin position="231"/>
        <end position="250"/>
    </location>
</feature>
<accession>A0AAW0CM82</accession>
<evidence type="ECO:0000313" key="2">
    <source>
        <dbReference type="EMBL" id="KAK7040061.1"/>
    </source>
</evidence>
<keyword evidence="3" id="KW-1185">Reference proteome</keyword>
<proteinExistence type="predicted"/>
<feature type="compositionally biased region" description="Low complexity" evidence="1">
    <location>
        <begin position="232"/>
        <end position="250"/>
    </location>
</feature>
<organism evidence="2 3">
    <name type="scientific">Favolaschia claudopus</name>
    <dbReference type="NCBI Taxonomy" id="2862362"/>
    <lineage>
        <taxon>Eukaryota</taxon>
        <taxon>Fungi</taxon>
        <taxon>Dikarya</taxon>
        <taxon>Basidiomycota</taxon>
        <taxon>Agaricomycotina</taxon>
        <taxon>Agaricomycetes</taxon>
        <taxon>Agaricomycetidae</taxon>
        <taxon>Agaricales</taxon>
        <taxon>Marasmiineae</taxon>
        <taxon>Mycenaceae</taxon>
        <taxon>Favolaschia</taxon>
    </lineage>
</organism>
<evidence type="ECO:0000256" key="1">
    <source>
        <dbReference type="SAM" id="MobiDB-lite"/>
    </source>
</evidence>
<dbReference type="Proteomes" id="UP001362999">
    <property type="component" value="Unassembled WGS sequence"/>
</dbReference>
<reference evidence="2 3" key="1">
    <citation type="journal article" date="2024" name="J Genomics">
        <title>Draft genome sequencing and assembly of Favolaschia claudopus CIRM-BRFM 2984 isolated from oak limbs.</title>
        <authorList>
            <person name="Navarro D."/>
            <person name="Drula E."/>
            <person name="Chaduli D."/>
            <person name="Cazenave R."/>
            <person name="Ahrendt S."/>
            <person name="Wang J."/>
            <person name="Lipzen A."/>
            <person name="Daum C."/>
            <person name="Barry K."/>
            <person name="Grigoriev I.V."/>
            <person name="Favel A."/>
            <person name="Rosso M.N."/>
            <person name="Martin F."/>
        </authorList>
    </citation>
    <scope>NUCLEOTIDE SEQUENCE [LARGE SCALE GENOMIC DNA]</scope>
    <source>
        <strain evidence="2 3">CIRM-BRFM 2984</strain>
    </source>
</reference>
<dbReference type="AlphaFoldDB" id="A0AAW0CM82"/>